<name>A0A7J6MAB6_PEROL</name>
<evidence type="ECO:0000313" key="5">
    <source>
        <dbReference type="Proteomes" id="UP000570595"/>
    </source>
</evidence>
<dbReference type="AlphaFoldDB" id="A0A7J6MAB6"/>
<comment type="caution">
    <text evidence="4">The sequence shown here is derived from an EMBL/GenBank/DDBJ whole genome shotgun (WGS) entry which is preliminary data.</text>
</comment>
<dbReference type="OrthoDB" id="438385at2759"/>
<evidence type="ECO:0000313" key="4">
    <source>
        <dbReference type="EMBL" id="KAF4668552.1"/>
    </source>
</evidence>
<feature type="chain" id="PRO_5029447186" evidence="3">
    <location>
        <begin position="18"/>
        <end position="368"/>
    </location>
</feature>
<protein>
    <submittedName>
        <fullName evidence="4">Uncharacterized protein</fullName>
    </submittedName>
</protein>
<keyword evidence="2" id="KW-0812">Transmembrane</keyword>
<dbReference type="EMBL" id="JABAHT010000035">
    <property type="protein sequence ID" value="KAF4668552.1"/>
    <property type="molecule type" value="Genomic_DNA"/>
</dbReference>
<dbReference type="Proteomes" id="UP000570595">
    <property type="component" value="Unassembled WGS sequence"/>
</dbReference>
<evidence type="ECO:0000256" key="3">
    <source>
        <dbReference type="SAM" id="SignalP"/>
    </source>
</evidence>
<organism evidence="4 5">
    <name type="scientific">Perkinsus olseni</name>
    <name type="common">Perkinsus atlanticus</name>
    <dbReference type="NCBI Taxonomy" id="32597"/>
    <lineage>
        <taxon>Eukaryota</taxon>
        <taxon>Sar</taxon>
        <taxon>Alveolata</taxon>
        <taxon>Perkinsozoa</taxon>
        <taxon>Perkinsea</taxon>
        <taxon>Perkinsida</taxon>
        <taxon>Perkinsidae</taxon>
        <taxon>Perkinsus</taxon>
    </lineage>
</organism>
<keyword evidence="2" id="KW-1133">Transmembrane helix</keyword>
<proteinExistence type="predicted"/>
<feature type="region of interest" description="Disordered" evidence="1">
    <location>
        <begin position="330"/>
        <end position="368"/>
    </location>
</feature>
<feature type="signal peptide" evidence="3">
    <location>
        <begin position="1"/>
        <end position="17"/>
    </location>
</feature>
<feature type="transmembrane region" description="Helical" evidence="2">
    <location>
        <begin position="299"/>
        <end position="321"/>
    </location>
</feature>
<reference evidence="4 5" key="1">
    <citation type="submission" date="2020-04" db="EMBL/GenBank/DDBJ databases">
        <title>Perkinsus olseni comparative genomics.</title>
        <authorList>
            <person name="Bogema D.R."/>
        </authorList>
    </citation>
    <scope>NUCLEOTIDE SEQUENCE [LARGE SCALE GENOMIC DNA]</scope>
    <source>
        <strain evidence="4">ATCC PRA-179</strain>
    </source>
</reference>
<evidence type="ECO:0000256" key="2">
    <source>
        <dbReference type="SAM" id="Phobius"/>
    </source>
</evidence>
<gene>
    <name evidence="4" type="ORF">FOZ61_006193</name>
</gene>
<accession>A0A7J6MAB6</accession>
<sequence length="368" mass="41021">MLALLLLAIRFALPVFSHLFKVLRRSREPHPYAPFELDVWPHDFRADESRFLIDRSTFTDHYSLNAVQLESRGTQAGYLSPVSASSSESDFIKWRWCPFSDELPSIWAPASFLIPQLFVCGVYIISDLGGSRCFPANTTQHEYEWYPYLFENVSCPYTWNRFMQRCECQEGAVYAKRNHIFSTIHLSPDEWHIPCPRRGTPMALPENGTHWLNRTAPLPEGWPHTVPNCAGRGNWSESQGTCNCEEGWITVRQPDGSYQYCAERVSNFSTTDSPAASIQGSLAELTSVTESASSNDTPMIVVAIPFLVVIVGQLFAILWLVKALRRQAKENTSTGTAQAVPGGGSPSPTGEIHNASASPRGHPALKSP</sequence>
<keyword evidence="3" id="KW-0732">Signal</keyword>
<keyword evidence="2" id="KW-0472">Membrane</keyword>
<evidence type="ECO:0000256" key="1">
    <source>
        <dbReference type="SAM" id="MobiDB-lite"/>
    </source>
</evidence>